<dbReference type="GO" id="GO:0030246">
    <property type="term" value="F:carbohydrate binding"/>
    <property type="evidence" value="ECO:0007669"/>
    <property type="project" value="InterPro"/>
</dbReference>
<dbReference type="GO" id="GO:0016853">
    <property type="term" value="F:isomerase activity"/>
    <property type="evidence" value="ECO:0007669"/>
    <property type="project" value="InterPro"/>
</dbReference>
<dbReference type="SUPFAM" id="SSF74650">
    <property type="entry name" value="Galactose mutarotase-like"/>
    <property type="match status" value="1"/>
</dbReference>
<proteinExistence type="predicted"/>
<dbReference type="Pfam" id="PF01263">
    <property type="entry name" value="Aldose_epim"/>
    <property type="match status" value="1"/>
</dbReference>
<dbReference type="GO" id="GO:0005975">
    <property type="term" value="P:carbohydrate metabolic process"/>
    <property type="evidence" value="ECO:0007669"/>
    <property type="project" value="InterPro"/>
</dbReference>
<evidence type="ECO:0000313" key="1">
    <source>
        <dbReference type="EMBL" id="RZS37505.1"/>
    </source>
</evidence>
<reference evidence="1 2" key="1">
    <citation type="submission" date="2019-02" db="EMBL/GenBank/DDBJ databases">
        <title>Genomic Encyclopedia of Type Strains, Phase IV (KMG-IV): sequencing the most valuable type-strain genomes for metagenomic binning, comparative biology and taxonomic classification.</title>
        <authorList>
            <person name="Goeker M."/>
        </authorList>
    </citation>
    <scope>NUCLEOTIDE SEQUENCE [LARGE SCALE GENOMIC DNA]</scope>
    <source>
        <strain evidence="1 2">DSM 101727</strain>
    </source>
</reference>
<dbReference type="Proteomes" id="UP000294257">
    <property type="component" value="Unassembled WGS sequence"/>
</dbReference>
<dbReference type="AlphaFoldDB" id="A0A4Q7KLV0"/>
<dbReference type="InterPro" id="IPR014718">
    <property type="entry name" value="GH-type_carb-bd"/>
</dbReference>
<dbReference type="EMBL" id="SGWQ01000005">
    <property type="protein sequence ID" value="RZS37505.1"/>
    <property type="molecule type" value="Genomic_DNA"/>
</dbReference>
<dbReference type="InterPro" id="IPR011013">
    <property type="entry name" value="Gal_mutarotase_sf_dom"/>
</dbReference>
<dbReference type="CDD" id="cd09022">
    <property type="entry name" value="Aldose_epim_Ec_YihR"/>
    <property type="match status" value="1"/>
</dbReference>
<dbReference type="InterPro" id="IPR037480">
    <property type="entry name" value="YihR-like"/>
</dbReference>
<name>A0A4Q7KLV0_9PSEU</name>
<dbReference type="InterPro" id="IPR008183">
    <property type="entry name" value="Aldose_1/G6P_1-epimerase"/>
</dbReference>
<comment type="caution">
    <text evidence="1">The sequence shown here is derived from an EMBL/GenBank/DDBJ whole genome shotgun (WGS) entry which is preliminary data.</text>
</comment>
<dbReference type="Gene3D" id="2.70.98.10">
    <property type="match status" value="1"/>
</dbReference>
<sequence length="296" mass="31312">MPGMEYEIRRGAARAVITSRGGGLRAFDVAGVSYVDGYGPGESPPMGAGAVLVPWPNRVAGAVWARDGERHELEVTEPARGNANHGLVRKRAWSLVAHDASAVTLEISVEPVPGWPFPFRTTVSYALDERGLTITHGVHNLGERPLPFGVGAHPYPRPGDADPDDCVLTLAASTHLPLDPERMVPSGPAVPVDGTGLDFRTGRPLRGVTLDHAFGGCVPDGQGLVRHSLGDVSVWADPVFSWVQVYTPDSFPGKGSTRAVAIEPMTCPPDALNSGTDLITLAPGESWTGRWGITPV</sequence>
<dbReference type="OrthoDB" id="4739604at2"/>
<organism evidence="1 2">
    <name type="scientific">Herbihabitans rhizosphaerae</name>
    <dbReference type="NCBI Taxonomy" id="1872711"/>
    <lineage>
        <taxon>Bacteria</taxon>
        <taxon>Bacillati</taxon>
        <taxon>Actinomycetota</taxon>
        <taxon>Actinomycetes</taxon>
        <taxon>Pseudonocardiales</taxon>
        <taxon>Pseudonocardiaceae</taxon>
        <taxon>Herbihabitans</taxon>
    </lineage>
</organism>
<evidence type="ECO:0000313" key="2">
    <source>
        <dbReference type="Proteomes" id="UP000294257"/>
    </source>
</evidence>
<accession>A0A4Q7KLV0</accession>
<keyword evidence="2" id="KW-1185">Reference proteome</keyword>
<gene>
    <name evidence="1" type="ORF">EV193_10560</name>
</gene>
<protein>
    <submittedName>
        <fullName evidence="1">Aldose 1-epimerase</fullName>
    </submittedName>
</protein>